<evidence type="ECO:0000256" key="1">
    <source>
        <dbReference type="SAM" id="MobiDB-lite"/>
    </source>
</evidence>
<proteinExistence type="predicted"/>
<dbReference type="AlphaFoldDB" id="A0A4Y7TDC3"/>
<comment type="caution">
    <text evidence="2">The sequence shown here is derived from an EMBL/GenBank/DDBJ whole genome shotgun (WGS) entry which is preliminary data.</text>
</comment>
<evidence type="ECO:0000313" key="2">
    <source>
        <dbReference type="EMBL" id="TEB31549.1"/>
    </source>
</evidence>
<feature type="compositionally biased region" description="Low complexity" evidence="1">
    <location>
        <begin position="42"/>
        <end position="68"/>
    </location>
</feature>
<reference evidence="2 3" key="1">
    <citation type="journal article" date="2019" name="Nat. Ecol. Evol.">
        <title>Megaphylogeny resolves global patterns of mushroom evolution.</title>
        <authorList>
            <person name="Varga T."/>
            <person name="Krizsan K."/>
            <person name="Foldi C."/>
            <person name="Dima B."/>
            <person name="Sanchez-Garcia M."/>
            <person name="Sanchez-Ramirez S."/>
            <person name="Szollosi G.J."/>
            <person name="Szarkandi J.G."/>
            <person name="Papp V."/>
            <person name="Albert L."/>
            <person name="Andreopoulos W."/>
            <person name="Angelini C."/>
            <person name="Antonin V."/>
            <person name="Barry K.W."/>
            <person name="Bougher N.L."/>
            <person name="Buchanan P."/>
            <person name="Buyck B."/>
            <person name="Bense V."/>
            <person name="Catcheside P."/>
            <person name="Chovatia M."/>
            <person name="Cooper J."/>
            <person name="Damon W."/>
            <person name="Desjardin D."/>
            <person name="Finy P."/>
            <person name="Geml J."/>
            <person name="Haridas S."/>
            <person name="Hughes K."/>
            <person name="Justo A."/>
            <person name="Karasinski D."/>
            <person name="Kautmanova I."/>
            <person name="Kiss B."/>
            <person name="Kocsube S."/>
            <person name="Kotiranta H."/>
            <person name="LaButti K.M."/>
            <person name="Lechner B.E."/>
            <person name="Liimatainen K."/>
            <person name="Lipzen A."/>
            <person name="Lukacs Z."/>
            <person name="Mihaltcheva S."/>
            <person name="Morgado L.N."/>
            <person name="Niskanen T."/>
            <person name="Noordeloos M.E."/>
            <person name="Ohm R.A."/>
            <person name="Ortiz-Santana B."/>
            <person name="Ovrebo C."/>
            <person name="Racz N."/>
            <person name="Riley R."/>
            <person name="Savchenko A."/>
            <person name="Shiryaev A."/>
            <person name="Soop K."/>
            <person name="Spirin V."/>
            <person name="Szebenyi C."/>
            <person name="Tomsovsky M."/>
            <person name="Tulloss R.E."/>
            <person name="Uehling J."/>
            <person name="Grigoriev I.V."/>
            <person name="Vagvolgyi C."/>
            <person name="Papp T."/>
            <person name="Martin F.M."/>
            <person name="Miettinen O."/>
            <person name="Hibbett D.S."/>
            <person name="Nagy L.G."/>
        </authorList>
    </citation>
    <scope>NUCLEOTIDE SEQUENCE [LARGE SCALE GENOMIC DNA]</scope>
    <source>
        <strain evidence="2 3">FP101781</strain>
    </source>
</reference>
<dbReference type="Proteomes" id="UP000298030">
    <property type="component" value="Unassembled WGS sequence"/>
</dbReference>
<accession>A0A4Y7TDC3</accession>
<feature type="compositionally biased region" description="Polar residues" evidence="1">
    <location>
        <begin position="1"/>
        <end position="12"/>
    </location>
</feature>
<feature type="compositionally biased region" description="Basic and acidic residues" evidence="1">
    <location>
        <begin position="13"/>
        <end position="26"/>
    </location>
</feature>
<protein>
    <submittedName>
        <fullName evidence="2">Uncharacterized protein</fullName>
    </submittedName>
</protein>
<feature type="region of interest" description="Disordered" evidence="1">
    <location>
        <begin position="128"/>
        <end position="182"/>
    </location>
</feature>
<evidence type="ECO:0000313" key="3">
    <source>
        <dbReference type="Proteomes" id="UP000298030"/>
    </source>
</evidence>
<dbReference type="EMBL" id="QPFP01000018">
    <property type="protein sequence ID" value="TEB31549.1"/>
    <property type="molecule type" value="Genomic_DNA"/>
</dbReference>
<feature type="region of interest" description="Disordered" evidence="1">
    <location>
        <begin position="1"/>
        <end position="108"/>
    </location>
</feature>
<organism evidence="2 3">
    <name type="scientific">Coprinellus micaceus</name>
    <name type="common">Glistening ink-cap mushroom</name>
    <name type="synonym">Coprinus micaceus</name>
    <dbReference type="NCBI Taxonomy" id="71717"/>
    <lineage>
        <taxon>Eukaryota</taxon>
        <taxon>Fungi</taxon>
        <taxon>Dikarya</taxon>
        <taxon>Basidiomycota</taxon>
        <taxon>Agaricomycotina</taxon>
        <taxon>Agaricomycetes</taxon>
        <taxon>Agaricomycetidae</taxon>
        <taxon>Agaricales</taxon>
        <taxon>Agaricineae</taxon>
        <taxon>Psathyrellaceae</taxon>
        <taxon>Coprinellus</taxon>
    </lineage>
</organism>
<keyword evidence="3" id="KW-1185">Reference proteome</keyword>
<name>A0A4Y7TDC3_COPMI</name>
<sequence>MATSSSMSSNDPTHIRSDTENVKEDEVPLPAPTTTRNRIPRSRATSLARSRGSSRASSASRSCNGSRAVSRAGSGAGNLSRPGSRAGHASSIDGVSGDGSWTGAGLVWQPGVDMDSLDDELGYVGVGSSGAGAGPSGSTRYAVEGAPAPMSGKAKGKKRARSTPEGRRRRMCEVQGEGGVTTTRTVAASIPRRP</sequence>
<gene>
    <name evidence="2" type="ORF">FA13DRAFT_332881</name>
</gene>